<evidence type="ECO:0000256" key="4">
    <source>
        <dbReference type="ARBA" id="ARBA00022670"/>
    </source>
</evidence>
<dbReference type="PANTHER" id="PTHR42987:SF4">
    <property type="entry name" value="PROTEASE SOHB-RELATED"/>
    <property type="match status" value="1"/>
</dbReference>
<gene>
    <name evidence="13" type="ordered locus">CBUD_1726</name>
</gene>
<dbReference type="NCBIfam" id="NF008745">
    <property type="entry name" value="PRK11778.1"/>
    <property type="match status" value="1"/>
</dbReference>
<reference evidence="13 14" key="1">
    <citation type="journal article" date="2009" name="Infect. Immun.">
        <title>Comparative genomics reveal extensive transposon-mediated genomic plasticity and diversity among potential effector proteins within the genus Coxiella.</title>
        <authorList>
            <person name="Beare P.A."/>
            <person name="Unsworth N."/>
            <person name="Andoh M."/>
            <person name="Voth D.E."/>
            <person name="Omsland A."/>
            <person name="Gilk S.D."/>
            <person name="Williams K.P."/>
            <person name="Sobral B.W."/>
            <person name="Kupko J.J.III."/>
            <person name="Porcella S.F."/>
            <person name="Samuel J.E."/>
            <person name="Heinzen R.A."/>
        </authorList>
    </citation>
    <scope>NUCLEOTIDE SEQUENCE [LARGE SCALE GENOMIC DNA]</scope>
    <source>
        <strain evidence="13 14">Dugway 5J108-111</strain>
    </source>
</reference>
<evidence type="ECO:0000256" key="8">
    <source>
        <dbReference type="ARBA" id="ARBA00022989"/>
    </source>
</evidence>
<dbReference type="Gene3D" id="3.90.226.10">
    <property type="entry name" value="2-enoyl-CoA Hydratase, Chain A, domain 1"/>
    <property type="match status" value="1"/>
</dbReference>
<dbReference type="HOGENOM" id="CLU_070316_0_0_6"/>
<keyword evidence="5 10" id="KW-0812">Transmembrane</keyword>
<evidence type="ECO:0000259" key="11">
    <source>
        <dbReference type="Pfam" id="PF01343"/>
    </source>
</evidence>
<dbReference type="EMBL" id="CP000733">
    <property type="protein sequence ID" value="ABS77823.1"/>
    <property type="molecule type" value="Genomic_DNA"/>
</dbReference>
<evidence type="ECO:0000313" key="13">
    <source>
        <dbReference type="EMBL" id="ABS77823.1"/>
    </source>
</evidence>
<dbReference type="Pfam" id="PF01343">
    <property type="entry name" value="Peptidase_S49"/>
    <property type="match status" value="1"/>
</dbReference>
<evidence type="ECO:0000313" key="14">
    <source>
        <dbReference type="Proteomes" id="UP000008555"/>
    </source>
</evidence>
<keyword evidence="3" id="KW-1003">Cell membrane</keyword>
<organism evidence="13 14">
    <name type="scientific">Coxiella burnetii (strain Dugway 5J108-111)</name>
    <dbReference type="NCBI Taxonomy" id="434922"/>
    <lineage>
        <taxon>Bacteria</taxon>
        <taxon>Pseudomonadati</taxon>
        <taxon>Pseudomonadota</taxon>
        <taxon>Gammaproteobacteria</taxon>
        <taxon>Legionellales</taxon>
        <taxon>Coxiellaceae</taxon>
        <taxon>Coxiella</taxon>
    </lineage>
</organism>
<dbReference type="SUPFAM" id="SSF52096">
    <property type="entry name" value="ClpP/crotonase"/>
    <property type="match status" value="1"/>
</dbReference>
<dbReference type="GO" id="GO:0006508">
    <property type="term" value="P:proteolysis"/>
    <property type="evidence" value="ECO:0007669"/>
    <property type="project" value="UniProtKB-KW"/>
</dbReference>
<evidence type="ECO:0000259" key="12">
    <source>
        <dbReference type="Pfam" id="PF08496"/>
    </source>
</evidence>
<dbReference type="KEGG" id="cbd:CBUD_1726"/>
<feature type="domain" description="Peptidase S49 N-terminal proteobacteria" evidence="12">
    <location>
        <begin position="8"/>
        <end position="154"/>
    </location>
</feature>
<protein>
    <submittedName>
        <fullName evidence="13">Non-proteolytic protein, peptidase family S49</fullName>
    </submittedName>
</protein>
<keyword evidence="8 10" id="KW-1133">Transmembrane helix</keyword>
<evidence type="ECO:0000256" key="6">
    <source>
        <dbReference type="ARBA" id="ARBA00022801"/>
    </source>
</evidence>
<feature type="transmembrane region" description="Helical" evidence="10">
    <location>
        <begin position="186"/>
        <end position="203"/>
    </location>
</feature>
<proteinExistence type="inferred from homology"/>
<evidence type="ECO:0000256" key="7">
    <source>
        <dbReference type="ARBA" id="ARBA00022825"/>
    </source>
</evidence>
<comment type="similarity">
    <text evidence="2">Belongs to the peptidase S49 family.</text>
</comment>
<evidence type="ECO:0000256" key="9">
    <source>
        <dbReference type="ARBA" id="ARBA00023136"/>
    </source>
</evidence>
<feature type="transmembrane region" description="Helical" evidence="10">
    <location>
        <begin position="20"/>
        <end position="39"/>
    </location>
</feature>
<dbReference type="Gene3D" id="6.20.330.10">
    <property type="match status" value="1"/>
</dbReference>
<dbReference type="InterPro" id="IPR013703">
    <property type="entry name" value="Peptidase_S49_N_proteobac"/>
</dbReference>
<evidence type="ECO:0000256" key="5">
    <source>
        <dbReference type="ARBA" id="ARBA00022692"/>
    </source>
</evidence>
<dbReference type="RefSeq" id="WP_005769160.1">
    <property type="nucleotide sequence ID" value="NC_009727.1"/>
</dbReference>
<evidence type="ECO:0000256" key="1">
    <source>
        <dbReference type="ARBA" id="ARBA00004236"/>
    </source>
</evidence>
<keyword evidence="6" id="KW-0378">Hydrolase</keyword>
<keyword evidence="9 10" id="KW-0472">Membrane</keyword>
<evidence type="ECO:0000256" key="10">
    <source>
        <dbReference type="SAM" id="Phobius"/>
    </source>
</evidence>
<dbReference type="Pfam" id="PF08496">
    <property type="entry name" value="Peptidase_S49_N"/>
    <property type="match status" value="1"/>
</dbReference>
<keyword evidence="4" id="KW-0645">Protease</keyword>
<dbReference type="InterPro" id="IPR029045">
    <property type="entry name" value="ClpP/crotonase-like_dom_sf"/>
</dbReference>
<dbReference type="InterPro" id="IPR002142">
    <property type="entry name" value="Peptidase_S49"/>
</dbReference>
<dbReference type="AlphaFoldDB" id="A9KGL4"/>
<evidence type="ECO:0000256" key="3">
    <source>
        <dbReference type="ARBA" id="ARBA00022475"/>
    </source>
</evidence>
<dbReference type="PANTHER" id="PTHR42987">
    <property type="entry name" value="PEPTIDASE S49"/>
    <property type="match status" value="1"/>
</dbReference>
<comment type="subcellular location">
    <subcellularLocation>
        <location evidence="1">Cell membrane</location>
    </subcellularLocation>
</comment>
<feature type="domain" description="Peptidase S49" evidence="11">
    <location>
        <begin position="158"/>
        <end position="303"/>
    </location>
</feature>
<dbReference type="InterPro" id="IPR047272">
    <property type="entry name" value="S49_SppA_C"/>
</dbReference>
<name>A9KGL4_COXBN</name>
<dbReference type="Proteomes" id="UP000008555">
    <property type="component" value="Chromosome"/>
</dbReference>
<accession>A9KGL4</accession>
<dbReference type="CDD" id="cd07023">
    <property type="entry name" value="S49_Sppa_N_C"/>
    <property type="match status" value="1"/>
</dbReference>
<dbReference type="GO" id="GO:0004252">
    <property type="term" value="F:serine-type endopeptidase activity"/>
    <property type="evidence" value="ECO:0007669"/>
    <property type="project" value="InterPro"/>
</dbReference>
<keyword evidence="7" id="KW-0720">Serine protease</keyword>
<sequence length="338" mass="38362">MLRWLLMDFLANYGLFLAKLISLVLAIAVVLFIFFGLIAHAKNKAKGKLDVHKLNDKYKSYHRTLSIAIKDKYELKRFLKSQKKEKKKKPNTTEAKKRIFVLNFQGDIRASAVCALREEITAVLTTATRDDEVLLRLESGGGVVHGYGLAASQLQRIKDAHIKLVIAIDKVAASGGYLMACVADRIIAAPFAIVGSIGVLAQLPNFHRYLRKKYIDFEQVMAGDYKRTLTLFGENTEKGRAKMKEEVEETHTLFKSFIKEHRQEVDVEQIATGEHWYASKALDLRLVDELKTSDDYLLAASQNYDLFEVQYKRKPPLAERVSHNASRAYHQLLSGLMN</sequence>
<dbReference type="GO" id="GO:0005886">
    <property type="term" value="C:plasma membrane"/>
    <property type="evidence" value="ECO:0007669"/>
    <property type="project" value="UniProtKB-SubCell"/>
</dbReference>
<evidence type="ECO:0000256" key="2">
    <source>
        <dbReference type="ARBA" id="ARBA00008683"/>
    </source>
</evidence>